<dbReference type="InterPro" id="IPR030431">
    <property type="entry name" value="ENTREP1-3"/>
</dbReference>
<proteinExistence type="inferred from homology"/>
<dbReference type="PANTHER" id="PTHR17615:SF8">
    <property type="entry name" value="ENDOSOMAL TRANSMEMBRANE EPSIN INTERACTOR 1"/>
    <property type="match status" value="1"/>
</dbReference>
<dbReference type="AlphaFoldDB" id="A0A094KG28"/>
<evidence type="ECO:0000256" key="2">
    <source>
        <dbReference type="ARBA" id="ARBA00022692"/>
    </source>
</evidence>
<feature type="non-terminal residue" evidence="6">
    <location>
        <position position="1"/>
    </location>
</feature>
<evidence type="ECO:0000256" key="1">
    <source>
        <dbReference type="ARBA" id="ARBA00004370"/>
    </source>
</evidence>
<evidence type="ECO:0000256" key="3">
    <source>
        <dbReference type="ARBA" id="ARBA00022989"/>
    </source>
</evidence>
<reference evidence="6 7" key="1">
    <citation type="submission" date="2014-04" db="EMBL/GenBank/DDBJ databases">
        <title>Genome evolution of avian class.</title>
        <authorList>
            <person name="Zhang G."/>
            <person name="Li C."/>
        </authorList>
    </citation>
    <scope>NUCLEOTIDE SEQUENCE [LARGE SCALE GENOMIC DNA]</scope>
    <source>
        <strain evidence="6">BGI_N338</strain>
    </source>
</reference>
<evidence type="ECO:0000313" key="7">
    <source>
        <dbReference type="Proteomes" id="UP000053854"/>
    </source>
</evidence>
<comment type="subcellular location">
    <subcellularLocation>
        <location evidence="1">Membrane</location>
    </subcellularLocation>
</comment>
<evidence type="ECO:0000313" key="6">
    <source>
        <dbReference type="EMBL" id="KFZ58313.1"/>
    </source>
</evidence>
<accession>A0A094KG28</accession>
<name>A0A094KG28_PODCR</name>
<evidence type="ECO:0000256" key="5">
    <source>
        <dbReference type="ARBA" id="ARBA00034309"/>
    </source>
</evidence>
<comment type="similarity">
    <text evidence="5">Belongs to the ENTREP family.</text>
</comment>
<dbReference type="OrthoDB" id="9945596at2759"/>
<keyword evidence="4" id="KW-0472">Membrane</keyword>
<dbReference type="PANTHER" id="PTHR17615">
    <property type="entry name" value="PROTEIN FAM189A"/>
    <property type="match status" value="1"/>
</dbReference>
<gene>
    <name evidence="6" type="ORF">N338_06682</name>
</gene>
<sequence>GFILGSQGIQFVSSVPRCDLVDIGENKICFCCEEFRLTKCMEEETALKLYHVKSCSDAHHLLKKVLFALCALSALTTTVCLVATALRYLQNFAIRRSCIDESPTEDQVHILDADIFLPPVPPPSYFATVCSCTPRTSCRVLGSDAIPLPHIYGAQTKDVEEFCPLDPPPPYQAVQSQDSSEQKTGKEYYKNATVVKENLLYSDDFSFAFTIPDDLGEEIPESSSRVSLSPPNASLVPAEGARRRAVIPSGKRRTSDPMLHCGLLQGAVLSCEGAVRTEVKLQLCSVTLQKSLGARSLRGRPQSLIDCKSYVETKQLVAWFLEQSSCSMSPDIHNLVENTKSVLKSDEKCMAEAVTSATFLEQVMAPAQQAMSLRAHLLPFRHHSGFLHLKSCGDLSTFTTDDNQLAEGRIQTAEHERPQCLTGVVEETVL</sequence>
<evidence type="ECO:0000256" key="4">
    <source>
        <dbReference type="ARBA" id="ARBA00023136"/>
    </source>
</evidence>
<organism evidence="6 7">
    <name type="scientific">Podiceps cristatus</name>
    <name type="common">Great crested grebe</name>
    <dbReference type="NCBI Taxonomy" id="345573"/>
    <lineage>
        <taxon>Eukaryota</taxon>
        <taxon>Metazoa</taxon>
        <taxon>Chordata</taxon>
        <taxon>Craniata</taxon>
        <taxon>Vertebrata</taxon>
        <taxon>Euteleostomi</taxon>
        <taxon>Archelosauria</taxon>
        <taxon>Archosauria</taxon>
        <taxon>Dinosauria</taxon>
        <taxon>Saurischia</taxon>
        <taxon>Theropoda</taxon>
        <taxon>Coelurosauria</taxon>
        <taxon>Aves</taxon>
        <taxon>Neognathae</taxon>
        <taxon>Neoaves</taxon>
        <taxon>Mirandornithes</taxon>
        <taxon>Podicipediformes</taxon>
        <taxon>Podicipedidae</taxon>
        <taxon>Podiceps</taxon>
    </lineage>
</organism>
<protein>
    <submittedName>
        <fullName evidence="6">Protein FAM189A2</fullName>
    </submittedName>
</protein>
<keyword evidence="2" id="KW-0812">Transmembrane</keyword>
<dbReference type="GO" id="GO:0016020">
    <property type="term" value="C:membrane"/>
    <property type="evidence" value="ECO:0007669"/>
    <property type="project" value="UniProtKB-SubCell"/>
</dbReference>
<keyword evidence="7" id="KW-1185">Reference proteome</keyword>
<keyword evidence="3" id="KW-1133">Transmembrane helix</keyword>
<dbReference type="Proteomes" id="UP000053854">
    <property type="component" value="Unassembled WGS sequence"/>
</dbReference>
<feature type="non-terminal residue" evidence="6">
    <location>
        <position position="430"/>
    </location>
</feature>
<dbReference type="EMBL" id="KL258092">
    <property type="protein sequence ID" value="KFZ58313.1"/>
    <property type="molecule type" value="Genomic_DNA"/>
</dbReference>